<sequence>MPNKLSSVAMLSVHTCPFAALGGKKTGGMNVYIRELSRQLGIRGIKVDIFTRCESKDSDDIKRLGKNVKVIHIASGPEKTLTPLEIYPYLQEFTQNVLRFSEKMGTHYQLIHAHYWLSGLVALDLRKYWKVPVLQSFHTLGKVKNRFIPGNREPRDRLLAEEKLVRQADHLTASTGEERKNLIELYGARPDHISVIPPGVDTRRFRPIPKSQAKKAIGIGQNSNLLLFVGRLVPLKGLETLLRAIAVLKASSGKAFGLEKRFELAIIGGEHEDRYMRMVKALSTELVLDNVASFFGSRDQRVLPNYYCAADMTIIPSSHESFGLVALESMACGTPVIAARVGGLQYLLSHRKTGLLVKPDDPRSLAVAIKTLIQNPVLRKKLGFNACREAGKYEWKKIEAKVRALYTSLITHQLLNSES</sequence>
<proteinExistence type="predicted"/>
<dbReference type="Gene3D" id="3.40.50.2000">
    <property type="entry name" value="Glycogen Phosphorylase B"/>
    <property type="match status" value="2"/>
</dbReference>
<evidence type="ECO:0000313" key="4">
    <source>
        <dbReference type="Proteomes" id="UP000179069"/>
    </source>
</evidence>
<evidence type="ECO:0008006" key="5">
    <source>
        <dbReference type="Google" id="ProtNLM"/>
    </source>
</evidence>
<accession>A0A1G1VP59</accession>
<dbReference type="PANTHER" id="PTHR45947:SF3">
    <property type="entry name" value="SULFOQUINOVOSYL TRANSFERASE SQD2"/>
    <property type="match status" value="1"/>
</dbReference>
<dbReference type="AlphaFoldDB" id="A0A1G1VP59"/>
<name>A0A1G1VP59_9BACT</name>
<dbReference type="Pfam" id="PF00534">
    <property type="entry name" value="Glycos_transf_1"/>
    <property type="match status" value="1"/>
</dbReference>
<evidence type="ECO:0000259" key="1">
    <source>
        <dbReference type="Pfam" id="PF00534"/>
    </source>
</evidence>
<dbReference type="InterPro" id="IPR028098">
    <property type="entry name" value="Glyco_trans_4-like_N"/>
</dbReference>
<reference evidence="3 4" key="1">
    <citation type="journal article" date="2016" name="Nat. Commun.">
        <title>Thousands of microbial genomes shed light on interconnected biogeochemical processes in an aquifer system.</title>
        <authorList>
            <person name="Anantharaman K."/>
            <person name="Brown C.T."/>
            <person name="Hug L.A."/>
            <person name="Sharon I."/>
            <person name="Castelle C.J."/>
            <person name="Probst A.J."/>
            <person name="Thomas B.C."/>
            <person name="Singh A."/>
            <person name="Wilkins M.J."/>
            <person name="Karaoz U."/>
            <person name="Brodie E.L."/>
            <person name="Williams K.H."/>
            <person name="Hubbard S.S."/>
            <person name="Banfield J.F."/>
        </authorList>
    </citation>
    <scope>NUCLEOTIDE SEQUENCE [LARGE SCALE GENOMIC DNA]</scope>
</reference>
<evidence type="ECO:0000313" key="3">
    <source>
        <dbReference type="EMBL" id="OGY17170.1"/>
    </source>
</evidence>
<dbReference type="InterPro" id="IPR001296">
    <property type="entry name" value="Glyco_trans_1"/>
</dbReference>
<dbReference type="InterPro" id="IPR050194">
    <property type="entry name" value="Glycosyltransferase_grp1"/>
</dbReference>
<comment type="caution">
    <text evidence="3">The sequence shown here is derived from an EMBL/GenBank/DDBJ whole genome shotgun (WGS) entry which is preliminary data.</text>
</comment>
<organism evidence="3 4">
    <name type="scientific">Candidatus Chisholmbacteria bacterium RIFCSPHIGHO2_01_FULL_49_18</name>
    <dbReference type="NCBI Taxonomy" id="1797590"/>
    <lineage>
        <taxon>Bacteria</taxon>
        <taxon>Candidatus Chisholmiibacteriota</taxon>
    </lineage>
</organism>
<dbReference type="SUPFAM" id="SSF53756">
    <property type="entry name" value="UDP-Glycosyltransferase/glycogen phosphorylase"/>
    <property type="match status" value="1"/>
</dbReference>
<feature type="domain" description="Glycosyl transferase family 1" evidence="1">
    <location>
        <begin position="212"/>
        <end position="386"/>
    </location>
</feature>
<dbReference type="Pfam" id="PF13439">
    <property type="entry name" value="Glyco_transf_4"/>
    <property type="match status" value="1"/>
</dbReference>
<gene>
    <name evidence="3" type="ORF">A2785_04095</name>
</gene>
<dbReference type="EMBL" id="MHCI01000005">
    <property type="protein sequence ID" value="OGY17170.1"/>
    <property type="molecule type" value="Genomic_DNA"/>
</dbReference>
<dbReference type="Proteomes" id="UP000179069">
    <property type="component" value="Unassembled WGS sequence"/>
</dbReference>
<dbReference type="GO" id="GO:0016757">
    <property type="term" value="F:glycosyltransferase activity"/>
    <property type="evidence" value="ECO:0007669"/>
    <property type="project" value="InterPro"/>
</dbReference>
<dbReference type="PANTHER" id="PTHR45947">
    <property type="entry name" value="SULFOQUINOVOSYL TRANSFERASE SQD2"/>
    <property type="match status" value="1"/>
</dbReference>
<feature type="domain" description="Glycosyltransferase subfamily 4-like N-terminal" evidence="2">
    <location>
        <begin position="27"/>
        <end position="204"/>
    </location>
</feature>
<protein>
    <recommendedName>
        <fullName evidence="5">Glycosyltransferase family 1 protein</fullName>
    </recommendedName>
</protein>
<evidence type="ECO:0000259" key="2">
    <source>
        <dbReference type="Pfam" id="PF13439"/>
    </source>
</evidence>